<dbReference type="InterPro" id="IPR003782">
    <property type="entry name" value="SCO1/SenC"/>
</dbReference>
<dbReference type="OrthoDB" id="9811998at2"/>
<dbReference type="Pfam" id="PF02630">
    <property type="entry name" value="SCO1-SenC"/>
    <property type="match status" value="1"/>
</dbReference>
<reference evidence="7 8" key="1">
    <citation type="submission" date="2018-06" db="EMBL/GenBank/DDBJ databases">
        <title>Genomic Encyclopedia of Archaeal and Bacterial Type Strains, Phase II (KMG-II): from individual species to whole genera.</title>
        <authorList>
            <person name="Goeker M."/>
        </authorList>
    </citation>
    <scope>NUCLEOTIDE SEQUENCE [LARGE SCALE GENOMIC DNA]</scope>
    <source>
        <strain evidence="7 8">DSM 23241</strain>
    </source>
</reference>
<accession>A0A2W7RPM5</accession>
<keyword evidence="4" id="KW-1015">Disulfide bond</keyword>
<keyword evidence="5" id="KW-0472">Membrane</keyword>
<dbReference type="Gene3D" id="3.40.30.10">
    <property type="entry name" value="Glutaredoxin"/>
    <property type="match status" value="1"/>
</dbReference>
<keyword evidence="2 3" id="KW-0186">Copper</keyword>
<dbReference type="InterPro" id="IPR013766">
    <property type="entry name" value="Thioredoxin_domain"/>
</dbReference>
<dbReference type="RefSeq" id="WP_111294752.1">
    <property type="nucleotide sequence ID" value="NZ_QKZV01000004.1"/>
</dbReference>
<protein>
    <submittedName>
        <fullName evidence="7">Protein SCO1/2</fullName>
    </submittedName>
</protein>
<evidence type="ECO:0000256" key="5">
    <source>
        <dbReference type="SAM" id="Phobius"/>
    </source>
</evidence>
<dbReference type="CDD" id="cd02968">
    <property type="entry name" value="SCO"/>
    <property type="match status" value="1"/>
</dbReference>
<dbReference type="InterPro" id="IPR036249">
    <property type="entry name" value="Thioredoxin-like_sf"/>
</dbReference>
<evidence type="ECO:0000313" key="8">
    <source>
        <dbReference type="Proteomes" id="UP000249720"/>
    </source>
</evidence>
<evidence type="ECO:0000256" key="3">
    <source>
        <dbReference type="PIRSR" id="PIRSR603782-1"/>
    </source>
</evidence>
<feature type="binding site" evidence="3">
    <location>
        <position position="74"/>
    </location>
    <ligand>
        <name>Cu cation</name>
        <dbReference type="ChEBI" id="CHEBI:23378"/>
    </ligand>
</feature>
<dbReference type="EMBL" id="QKZV01000004">
    <property type="protein sequence ID" value="PZX62753.1"/>
    <property type="molecule type" value="Genomic_DNA"/>
</dbReference>
<keyword evidence="5" id="KW-0812">Transmembrane</keyword>
<evidence type="ECO:0000256" key="1">
    <source>
        <dbReference type="ARBA" id="ARBA00010996"/>
    </source>
</evidence>
<dbReference type="GO" id="GO:0046872">
    <property type="term" value="F:metal ion binding"/>
    <property type="evidence" value="ECO:0007669"/>
    <property type="project" value="UniProtKB-KW"/>
</dbReference>
<dbReference type="Proteomes" id="UP000249720">
    <property type="component" value="Unassembled WGS sequence"/>
</dbReference>
<feature type="disulfide bond" description="Redox-active" evidence="4">
    <location>
        <begin position="74"/>
        <end position="78"/>
    </location>
</feature>
<dbReference type="PANTHER" id="PTHR12151">
    <property type="entry name" value="ELECTRON TRANSPORT PROTIN SCO1/SENC FAMILY MEMBER"/>
    <property type="match status" value="1"/>
</dbReference>
<keyword evidence="8" id="KW-1185">Reference proteome</keyword>
<keyword evidence="5" id="KW-1133">Transmembrane helix</keyword>
<evidence type="ECO:0000313" key="7">
    <source>
        <dbReference type="EMBL" id="PZX62753.1"/>
    </source>
</evidence>
<comment type="caution">
    <text evidence="7">The sequence shown here is derived from an EMBL/GenBank/DDBJ whole genome shotgun (WGS) entry which is preliminary data.</text>
</comment>
<name>A0A2W7RPM5_9BACT</name>
<keyword evidence="3" id="KW-0479">Metal-binding</keyword>
<comment type="similarity">
    <text evidence="1">Belongs to the SCO1/2 family.</text>
</comment>
<dbReference type="SUPFAM" id="SSF52833">
    <property type="entry name" value="Thioredoxin-like"/>
    <property type="match status" value="1"/>
</dbReference>
<evidence type="ECO:0000256" key="4">
    <source>
        <dbReference type="PIRSR" id="PIRSR603782-2"/>
    </source>
</evidence>
<organism evidence="7 8">
    <name type="scientific">Hydrotalea sandarakina</name>
    <dbReference type="NCBI Taxonomy" id="1004304"/>
    <lineage>
        <taxon>Bacteria</taxon>
        <taxon>Pseudomonadati</taxon>
        <taxon>Bacteroidota</taxon>
        <taxon>Chitinophagia</taxon>
        <taxon>Chitinophagales</taxon>
        <taxon>Chitinophagaceae</taxon>
        <taxon>Hydrotalea</taxon>
    </lineage>
</organism>
<feature type="binding site" evidence="3">
    <location>
        <position position="165"/>
    </location>
    <ligand>
        <name>Cu cation</name>
        <dbReference type="ChEBI" id="CHEBI:23378"/>
    </ligand>
</feature>
<dbReference type="AlphaFoldDB" id="A0A2W7RPM5"/>
<gene>
    <name evidence="7" type="ORF">LX80_01447</name>
</gene>
<evidence type="ECO:0000259" key="6">
    <source>
        <dbReference type="PROSITE" id="PS51352"/>
    </source>
</evidence>
<proteinExistence type="inferred from homology"/>
<feature type="domain" description="Thioredoxin" evidence="6">
    <location>
        <begin position="36"/>
        <end position="203"/>
    </location>
</feature>
<feature type="transmembrane region" description="Helical" evidence="5">
    <location>
        <begin position="6"/>
        <end position="24"/>
    </location>
</feature>
<feature type="binding site" evidence="3">
    <location>
        <position position="78"/>
    </location>
    <ligand>
        <name>Cu cation</name>
        <dbReference type="ChEBI" id="CHEBI:23378"/>
    </ligand>
</feature>
<dbReference type="PROSITE" id="PS51352">
    <property type="entry name" value="THIOREDOXIN_2"/>
    <property type="match status" value="1"/>
</dbReference>
<evidence type="ECO:0000256" key="2">
    <source>
        <dbReference type="ARBA" id="ARBA00023008"/>
    </source>
</evidence>
<sequence>MNKKKLIIYSVFFIGLVAVFMFVISRVTDMFQRSTLTERSTVLPFQFTNQDGKPVTNKDVEGKVYVVNYFFTTCKGICPRMNNNLKEVYEQFKNRPDFMILSHTCDPDNDSVPKMKRYADSMQVNTQKWEFLTGRKDSLYKMARYSYGIDDPKNTVNDIKDDFIHTQFVALVDKNGIVRGQVYDTLKKDEIEKLKHDIEQLLNEPTPGTALR</sequence>
<dbReference type="PANTHER" id="PTHR12151:SF25">
    <property type="entry name" value="LINALOOL DEHYDRATASE_ISOMERASE DOMAIN-CONTAINING PROTEIN"/>
    <property type="match status" value="1"/>
</dbReference>